<dbReference type="InterPro" id="IPR029058">
    <property type="entry name" value="AB_hydrolase_fold"/>
</dbReference>
<dbReference type="InterPro" id="IPR050228">
    <property type="entry name" value="Carboxylesterase_BioH"/>
</dbReference>
<proteinExistence type="predicted"/>
<dbReference type="SUPFAM" id="SSF53474">
    <property type="entry name" value="alpha/beta-Hydrolases"/>
    <property type="match status" value="1"/>
</dbReference>
<dbReference type="Pfam" id="PF12697">
    <property type="entry name" value="Abhydrolase_6"/>
    <property type="match status" value="1"/>
</dbReference>
<reference evidence="3" key="1">
    <citation type="submission" date="2016-03" db="EMBL/GenBank/DDBJ databases">
        <title>Updated assembly of Pseudogymnoascus destructans, the fungus causing white-nose syndrome of bats.</title>
        <authorList>
            <person name="Palmer J.M."/>
            <person name="Drees K.P."/>
            <person name="Foster J.T."/>
            <person name="Lindner D.L."/>
        </authorList>
    </citation>
    <scope>NUCLEOTIDE SEQUENCE [LARGE SCALE GENOMIC DNA]</scope>
    <source>
        <strain evidence="3">20631-21</strain>
    </source>
</reference>
<dbReference type="PANTHER" id="PTHR43194:SF2">
    <property type="entry name" value="PEROXISOMAL MEMBRANE PROTEIN LPX1"/>
    <property type="match status" value="1"/>
</dbReference>
<dbReference type="InterPro" id="IPR000073">
    <property type="entry name" value="AB_hydrolase_1"/>
</dbReference>
<feature type="region of interest" description="Disordered" evidence="1">
    <location>
        <begin position="1"/>
        <end position="20"/>
    </location>
</feature>
<dbReference type="VEuPathDB" id="FungiDB:GMDG_02639"/>
<dbReference type="OrthoDB" id="8119704at2759"/>
<gene>
    <name evidence="3" type="ORF">VC83_03698</name>
</gene>
<feature type="domain" description="AB hydrolase-1" evidence="2">
    <location>
        <begin position="66"/>
        <end position="324"/>
    </location>
</feature>
<dbReference type="Proteomes" id="UP000077154">
    <property type="component" value="Unassembled WGS sequence"/>
</dbReference>
<protein>
    <recommendedName>
        <fullName evidence="2">AB hydrolase-1 domain-containing protein</fullName>
    </recommendedName>
</protein>
<evidence type="ECO:0000313" key="3">
    <source>
        <dbReference type="EMBL" id="OAF59846.1"/>
    </source>
</evidence>
<sequence>MPAPSTPSSNRWTLSWTSSSPPATPLLAGITRSFIATPSGPLELLSATPDLTRPRIVQSPILESPILFVHGGFGCAAVFLPWLNLLANHGYNVHALSIRGHGHSWTPGFLRMTFLTTAYALATDIRAAIAHLETLYGARGEVVLAGHSSGGGLVQIVCDQELARVQALALLAGTPSFGADHVYRAWWALDPLFLPRMFLRDWLHPRSPLSSSDLVKSAFFCPSFPIDWVKPFEKLMPEYESLRWPISTMWRGYVDPRRVLLGCGMRLFVLAAELDQLMKMELMEKTTAEYAGALKQIGKDGYDIKKGEVEFASVEGSGHHLMNDLQFEDAARTFEDWLEKLNHDE</sequence>
<dbReference type="GeneID" id="36286772"/>
<dbReference type="PANTHER" id="PTHR43194">
    <property type="entry name" value="HYDROLASE ALPHA/BETA FOLD FAMILY"/>
    <property type="match status" value="1"/>
</dbReference>
<organism evidence="3">
    <name type="scientific">Pseudogymnoascus destructans</name>
    <dbReference type="NCBI Taxonomy" id="655981"/>
    <lineage>
        <taxon>Eukaryota</taxon>
        <taxon>Fungi</taxon>
        <taxon>Dikarya</taxon>
        <taxon>Ascomycota</taxon>
        <taxon>Pezizomycotina</taxon>
        <taxon>Leotiomycetes</taxon>
        <taxon>Thelebolales</taxon>
        <taxon>Thelebolaceae</taxon>
        <taxon>Pseudogymnoascus</taxon>
    </lineage>
</organism>
<dbReference type="eggNOG" id="ENOG502QTPE">
    <property type="taxonomic scope" value="Eukaryota"/>
</dbReference>
<accession>A0A177ACL7</accession>
<evidence type="ECO:0000256" key="1">
    <source>
        <dbReference type="SAM" id="MobiDB-lite"/>
    </source>
</evidence>
<dbReference type="RefSeq" id="XP_024325129.1">
    <property type="nucleotide sequence ID" value="XM_024467341.1"/>
</dbReference>
<evidence type="ECO:0000259" key="2">
    <source>
        <dbReference type="Pfam" id="PF12697"/>
    </source>
</evidence>
<dbReference type="EMBL" id="KV441393">
    <property type="protein sequence ID" value="OAF59846.1"/>
    <property type="molecule type" value="Genomic_DNA"/>
</dbReference>
<dbReference type="AlphaFoldDB" id="A0A177ACL7"/>
<dbReference type="Gene3D" id="3.40.50.1820">
    <property type="entry name" value="alpha/beta hydrolase"/>
    <property type="match status" value="1"/>
</dbReference>
<name>A0A177ACL7_9PEZI</name>